<gene>
    <name evidence="2" type="ORF">NCTC12722_03872</name>
</gene>
<protein>
    <submittedName>
        <fullName evidence="2">Uncharacterized protein</fullName>
    </submittedName>
</protein>
<dbReference type="Proteomes" id="UP000254343">
    <property type="component" value="Unassembled WGS sequence"/>
</dbReference>
<reference evidence="2 3" key="1">
    <citation type="submission" date="2018-06" db="EMBL/GenBank/DDBJ databases">
        <authorList>
            <consortium name="Pathogen Informatics"/>
            <person name="Doyle S."/>
        </authorList>
    </citation>
    <scope>NUCLEOTIDE SEQUENCE [LARGE SCALE GENOMIC DNA]</scope>
    <source>
        <strain evidence="2 3">NCTC12722</strain>
    </source>
</reference>
<dbReference type="AlphaFoldDB" id="A0A380WCJ2"/>
<dbReference type="RefSeq" id="WP_002717465.1">
    <property type="nucleotide sequence ID" value="NZ_UFSI01000001.1"/>
</dbReference>
<organism evidence="2 3">
    <name type="scientific">Afipia felis</name>
    <name type="common">Cat scratch disease bacillus</name>
    <dbReference type="NCBI Taxonomy" id="1035"/>
    <lineage>
        <taxon>Bacteria</taxon>
        <taxon>Pseudomonadati</taxon>
        <taxon>Pseudomonadota</taxon>
        <taxon>Alphaproteobacteria</taxon>
        <taxon>Hyphomicrobiales</taxon>
        <taxon>Nitrobacteraceae</taxon>
        <taxon>Afipia</taxon>
    </lineage>
</organism>
<sequence>MFRKIAKFWSCELRRVAPSAVQAVHSSNKHSNDNRPGLRRPPGQRRSPHPGLVCHWTTTEGSGRLVCCWQAEGDVATSADEPGRSRVTNRAFAQLRRAAG</sequence>
<name>A0A380WCJ2_AFIFE</name>
<evidence type="ECO:0000313" key="3">
    <source>
        <dbReference type="Proteomes" id="UP000254343"/>
    </source>
</evidence>
<evidence type="ECO:0000313" key="2">
    <source>
        <dbReference type="EMBL" id="SUU86642.1"/>
    </source>
</evidence>
<evidence type="ECO:0000256" key="1">
    <source>
        <dbReference type="SAM" id="MobiDB-lite"/>
    </source>
</evidence>
<dbReference type="EMBL" id="UIGB01000001">
    <property type="protein sequence ID" value="SUU86642.1"/>
    <property type="molecule type" value="Genomic_DNA"/>
</dbReference>
<feature type="region of interest" description="Disordered" evidence="1">
    <location>
        <begin position="22"/>
        <end position="51"/>
    </location>
</feature>
<proteinExistence type="predicted"/>
<accession>A0A380WCJ2</accession>